<organism evidence="1 2">
    <name type="scientific">Absidia repens</name>
    <dbReference type="NCBI Taxonomy" id="90262"/>
    <lineage>
        <taxon>Eukaryota</taxon>
        <taxon>Fungi</taxon>
        <taxon>Fungi incertae sedis</taxon>
        <taxon>Mucoromycota</taxon>
        <taxon>Mucoromycotina</taxon>
        <taxon>Mucoromycetes</taxon>
        <taxon>Mucorales</taxon>
        <taxon>Cunninghamellaceae</taxon>
        <taxon>Absidia</taxon>
    </lineage>
</organism>
<dbReference type="AlphaFoldDB" id="A0A1X2HKG7"/>
<gene>
    <name evidence="1" type="ORF">BCR42DRAFT_213857</name>
</gene>
<evidence type="ECO:0008006" key="3">
    <source>
        <dbReference type="Google" id="ProtNLM"/>
    </source>
</evidence>
<comment type="caution">
    <text evidence="1">The sequence shown here is derived from an EMBL/GenBank/DDBJ whole genome shotgun (WGS) entry which is preliminary data.</text>
</comment>
<accession>A0A1X2HKG7</accession>
<dbReference type="Proteomes" id="UP000193560">
    <property type="component" value="Unassembled WGS sequence"/>
</dbReference>
<name>A0A1X2HKG7_9FUNG</name>
<dbReference type="STRING" id="90262.A0A1X2HKG7"/>
<reference evidence="1 2" key="1">
    <citation type="submission" date="2016-07" db="EMBL/GenBank/DDBJ databases">
        <title>Pervasive Adenine N6-methylation of Active Genes in Fungi.</title>
        <authorList>
            <consortium name="DOE Joint Genome Institute"/>
            <person name="Mondo S.J."/>
            <person name="Dannebaum R.O."/>
            <person name="Kuo R.C."/>
            <person name="Labutti K."/>
            <person name="Haridas S."/>
            <person name="Kuo A."/>
            <person name="Salamov A."/>
            <person name="Ahrendt S.R."/>
            <person name="Lipzen A."/>
            <person name="Sullivan W."/>
            <person name="Andreopoulos W.B."/>
            <person name="Clum A."/>
            <person name="Lindquist E."/>
            <person name="Daum C."/>
            <person name="Ramamoorthy G.K."/>
            <person name="Gryganskyi A."/>
            <person name="Culley D."/>
            <person name="Magnuson J.K."/>
            <person name="James T.Y."/>
            <person name="O'Malley M.A."/>
            <person name="Stajich J.E."/>
            <person name="Spatafora J.W."/>
            <person name="Visel A."/>
            <person name="Grigoriev I.V."/>
        </authorList>
    </citation>
    <scope>NUCLEOTIDE SEQUENCE [LARGE SCALE GENOMIC DNA]</scope>
    <source>
        <strain evidence="1 2">NRRL 1336</strain>
    </source>
</reference>
<dbReference type="EMBL" id="MCGE01000060">
    <property type="protein sequence ID" value="ORY99648.1"/>
    <property type="molecule type" value="Genomic_DNA"/>
</dbReference>
<sequence length="155" mass="17601">MLSIPVNMSNQSGFENLLGKISHFALRLTFNEFLMKDLVDQKVDCHCYFQATYGLPCGHTFPPTLNVDEIDMFWHLKDEEKFNNDIAPGLESWMDLLKLTDTIKCTLKTSPCMMTLCVLATKLPIPPKLDPLKDNGKIETPPTDMYNVLYAKQGP</sequence>
<keyword evidence="2" id="KW-1185">Reference proteome</keyword>
<protein>
    <recommendedName>
        <fullName evidence="3">SWIM-type domain-containing protein</fullName>
    </recommendedName>
</protein>
<evidence type="ECO:0000313" key="1">
    <source>
        <dbReference type="EMBL" id="ORY99648.1"/>
    </source>
</evidence>
<proteinExistence type="predicted"/>
<evidence type="ECO:0000313" key="2">
    <source>
        <dbReference type="Proteomes" id="UP000193560"/>
    </source>
</evidence>